<dbReference type="InterPro" id="IPR018202">
    <property type="entry name" value="Ser_caboxypep_ser_AS"/>
</dbReference>
<dbReference type="EC" id="3.4.16.-" evidence="7"/>
<comment type="caution">
    <text evidence="8">The sequence shown here is derived from an EMBL/GenBank/DDBJ whole genome shotgun (WGS) entry which is preliminary data.</text>
</comment>
<proteinExistence type="inferred from homology"/>
<name>A0A9D4QFM7_RHISA</name>
<keyword evidence="5 7" id="KW-0378">Hydrolase</keyword>
<protein>
    <recommendedName>
        <fullName evidence="7">Carboxypeptidase</fullName>
        <ecNumber evidence="7">3.4.16.-</ecNumber>
    </recommendedName>
</protein>
<evidence type="ECO:0000256" key="5">
    <source>
        <dbReference type="ARBA" id="ARBA00022801"/>
    </source>
</evidence>
<evidence type="ECO:0000256" key="1">
    <source>
        <dbReference type="ARBA" id="ARBA00009431"/>
    </source>
</evidence>
<keyword evidence="4" id="KW-0732">Signal</keyword>
<dbReference type="Pfam" id="PF00450">
    <property type="entry name" value="Peptidase_S10"/>
    <property type="match status" value="1"/>
</dbReference>
<reference evidence="8" key="1">
    <citation type="journal article" date="2020" name="Cell">
        <title>Large-Scale Comparative Analyses of Tick Genomes Elucidate Their Genetic Diversity and Vector Capacities.</title>
        <authorList>
            <consortium name="Tick Genome and Microbiome Consortium (TIGMIC)"/>
            <person name="Jia N."/>
            <person name="Wang J."/>
            <person name="Shi W."/>
            <person name="Du L."/>
            <person name="Sun Y."/>
            <person name="Zhan W."/>
            <person name="Jiang J.F."/>
            <person name="Wang Q."/>
            <person name="Zhang B."/>
            <person name="Ji P."/>
            <person name="Bell-Sakyi L."/>
            <person name="Cui X.M."/>
            <person name="Yuan T.T."/>
            <person name="Jiang B.G."/>
            <person name="Yang W.F."/>
            <person name="Lam T.T."/>
            <person name="Chang Q.C."/>
            <person name="Ding S.J."/>
            <person name="Wang X.J."/>
            <person name="Zhu J.G."/>
            <person name="Ruan X.D."/>
            <person name="Zhao L."/>
            <person name="Wei J.T."/>
            <person name="Ye R.Z."/>
            <person name="Que T.C."/>
            <person name="Du C.H."/>
            <person name="Zhou Y.H."/>
            <person name="Cheng J.X."/>
            <person name="Dai P.F."/>
            <person name="Guo W.B."/>
            <person name="Han X.H."/>
            <person name="Huang E.J."/>
            <person name="Li L.F."/>
            <person name="Wei W."/>
            <person name="Gao Y.C."/>
            <person name="Liu J.Z."/>
            <person name="Shao H.Z."/>
            <person name="Wang X."/>
            <person name="Wang C.C."/>
            <person name="Yang T.C."/>
            <person name="Huo Q.B."/>
            <person name="Li W."/>
            <person name="Chen H.Y."/>
            <person name="Chen S.E."/>
            <person name="Zhou L.G."/>
            <person name="Ni X.B."/>
            <person name="Tian J.H."/>
            <person name="Sheng Y."/>
            <person name="Liu T."/>
            <person name="Pan Y.S."/>
            <person name="Xia L.Y."/>
            <person name="Li J."/>
            <person name="Zhao F."/>
            <person name="Cao W.C."/>
        </authorList>
    </citation>
    <scope>NUCLEOTIDE SEQUENCE</scope>
    <source>
        <strain evidence="8">Rsan-2018</strain>
    </source>
</reference>
<dbReference type="SUPFAM" id="SSF53474">
    <property type="entry name" value="alpha/beta-Hydrolases"/>
    <property type="match status" value="1"/>
</dbReference>
<evidence type="ECO:0000256" key="6">
    <source>
        <dbReference type="ARBA" id="ARBA00023180"/>
    </source>
</evidence>
<dbReference type="PANTHER" id="PTHR11802:SF472">
    <property type="entry name" value="SERINE CARBOXYPEPTIDASE CPVL-RELATED"/>
    <property type="match status" value="1"/>
</dbReference>
<sequence>MLWTQGGPGLSSMFGQFLEIGPLAIDDNGRLRKRLRTIQNSVSVIFLDVPVGAGYSFTKNAKGYAQSLEDIAVAVAEFLRQFLLLFPEYKERDFYVAGESYGGRYAVGIAHHLLTNNAEQVALNLKGTIAGVGFLGPIFQIADSSEFLYDASMLTKTGRETFAKQFEAMRSLLALGQVRVALYLLLRTIFTDDTNPTLFQNLTLFNNQASALYSEKPANMIEYSRYVNTTGFREVIHVGPDVEFEPHSDILTASLALDTVADIRDQIELLLNTSKVLFYTGQVDTLFPSPNLRAYFRTLRWTGASEYRKASRSTWTMNYDSNSISGYVVQVRSLTDVTILGAGHYAAVDKPDEVYDLMSNFIYSGNPLRTKLTQETERHLLR</sequence>
<organism evidence="8 9">
    <name type="scientific">Rhipicephalus sanguineus</name>
    <name type="common">Brown dog tick</name>
    <name type="synonym">Ixodes sanguineus</name>
    <dbReference type="NCBI Taxonomy" id="34632"/>
    <lineage>
        <taxon>Eukaryota</taxon>
        <taxon>Metazoa</taxon>
        <taxon>Ecdysozoa</taxon>
        <taxon>Arthropoda</taxon>
        <taxon>Chelicerata</taxon>
        <taxon>Arachnida</taxon>
        <taxon>Acari</taxon>
        <taxon>Parasitiformes</taxon>
        <taxon>Ixodida</taxon>
        <taxon>Ixodoidea</taxon>
        <taxon>Ixodidae</taxon>
        <taxon>Rhipicephalinae</taxon>
        <taxon>Rhipicephalus</taxon>
        <taxon>Rhipicephalus</taxon>
    </lineage>
</organism>
<dbReference type="PANTHER" id="PTHR11802">
    <property type="entry name" value="SERINE PROTEASE FAMILY S10 SERINE CARBOXYPEPTIDASE"/>
    <property type="match status" value="1"/>
</dbReference>
<comment type="similarity">
    <text evidence="1 7">Belongs to the peptidase S10 family.</text>
</comment>
<keyword evidence="6" id="KW-0325">Glycoprotein</keyword>
<keyword evidence="9" id="KW-1185">Reference proteome</keyword>
<dbReference type="GO" id="GO:0006508">
    <property type="term" value="P:proteolysis"/>
    <property type="evidence" value="ECO:0007669"/>
    <property type="project" value="UniProtKB-KW"/>
</dbReference>
<dbReference type="AlphaFoldDB" id="A0A9D4QFM7"/>
<keyword evidence="2 7" id="KW-0121">Carboxypeptidase</keyword>
<reference evidence="8" key="2">
    <citation type="submission" date="2021-09" db="EMBL/GenBank/DDBJ databases">
        <authorList>
            <person name="Jia N."/>
            <person name="Wang J."/>
            <person name="Shi W."/>
            <person name="Du L."/>
            <person name="Sun Y."/>
            <person name="Zhan W."/>
            <person name="Jiang J."/>
            <person name="Wang Q."/>
            <person name="Zhang B."/>
            <person name="Ji P."/>
            <person name="Sakyi L.B."/>
            <person name="Cui X."/>
            <person name="Yuan T."/>
            <person name="Jiang B."/>
            <person name="Yang W."/>
            <person name="Lam T.T.-Y."/>
            <person name="Chang Q."/>
            <person name="Ding S."/>
            <person name="Wang X."/>
            <person name="Zhu J."/>
            <person name="Ruan X."/>
            <person name="Zhao L."/>
            <person name="Wei J."/>
            <person name="Que T."/>
            <person name="Du C."/>
            <person name="Cheng J."/>
            <person name="Dai P."/>
            <person name="Han X."/>
            <person name="Huang E."/>
            <person name="Gao Y."/>
            <person name="Liu J."/>
            <person name="Shao H."/>
            <person name="Ye R."/>
            <person name="Li L."/>
            <person name="Wei W."/>
            <person name="Wang X."/>
            <person name="Wang C."/>
            <person name="Huo Q."/>
            <person name="Li W."/>
            <person name="Guo W."/>
            <person name="Chen H."/>
            <person name="Chen S."/>
            <person name="Zhou L."/>
            <person name="Zhou L."/>
            <person name="Ni X."/>
            <person name="Tian J."/>
            <person name="Zhou Y."/>
            <person name="Sheng Y."/>
            <person name="Liu T."/>
            <person name="Pan Y."/>
            <person name="Xia L."/>
            <person name="Li J."/>
            <person name="Zhao F."/>
            <person name="Cao W."/>
        </authorList>
    </citation>
    <scope>NUCLEOTIDE SEQUENCE</scope>
    <source>
        <strain evidence="8">Rsan-2018</strain>
        <tissue evidence="8">Larvae</tissue>
    </source>
</reference>
<evidence type="ECO:0000256" key="3">
    <source>
        <dbReference type="ARBA" id="ARBA00022670"/>
    </source>
</evidence>
<dbReference type="PROSITE" id="PS00131">
    <property type="entry name" value="CARBOXYPEPT_SER_SER"/>
    <property type="match status" value="1"/>
</dbReference>
<accession>A0A9D4QFM7</accession>
<evidence type="ECO:0000256" key="2">
    <source>
        <dbReference type="ARBA" id="ARBA00022645"/>
    </source>
</evidence>
<evidence type="ECO:0000256" key="4">
    <source>
        <dbReference type="ARBA" id="ARBA00022729"/>
    </source>
</evidence>
<dbReference type="Gene3D" id="3.40.50.1820">
    <property type="entry name" value="alpha/beta hydrolase"/>
    <property type="match status" value="1"/>
</dbReference>
<keyword evidence="3 7" id="KW-0645">Protease</keyword>
<dbReference type="GO" id="GO:0004185">
    <property type="term" value="F:serine-type carboxypeptidase activity"/>
    <property type="evidence" value="ECO:0007669"/>
    <property type="project" value="UniProtKB-UniRule"/>
</dbReference>
<dbReference type="EMBL" id="JABSTV010001246">
    <property type="protein sequence ID" value="KAH7976683.1"/>
    <property type="molecule type" value="Genomic_DNA"/>
</dbReference>
<dbReference type="PRINTS" id="PR00724">
    <property type="entry name" value="CRBOXYPTASEC"/>
</dbReference>
<dbReference type="InterPro" id="IPR029058">
    <property type="entry name" value="AB_hydrolase_fold"/>
</dbReference>
<dbReference type="VEuPathDB" id="VectorBase:RSAN_050830"/>
<evidence type="ECO:0000256" key="7">
    <source>
        <dbReference type="RuleBase" id="RU361156"/>
    </source>
</evidence>
<evidence type="ECO:0000313" key="8">
    <source>
        <dbReference type="EMBL" id="KAH7976683.1"/>
    </source>
</evidence>
<gene>
    <name evidence="8" type="ORF">HPB52_018075</name>
</gene>
<dbReference type="Proteomes" id="UP000821837">
    <property type="component" value="Chromosome 10"/>
</dbReference>
<evidence type="ECO:0000313" key="9">
    <source>
        <dbReference type="Proteomes" id="UP000821837"/>
    </source>
</evidence>
<dbReference type="InterPro" id="IPR001563">
    <property type="entry name" value="Peptidase_S10"/>
</dbReference>